<dbReference type="GO" id="GO:0140115">
    <property type="term" value="P:export across plasma membrane"/>
    <property type="evidence" value="ECO:0007669"/>
    <property type="project" value="UniProtKB-ARBA"/>
</dbReference>
<keyword evidence="13" id="KW-1185">Reference proteome</keyword>
<evidence type="ECO:0000256" key="10">
    <source>
        <dbReference type="SAM" id="Phobius"/>
    </source>
</evidence>
<accession>A0AAV9JXD8</accession>
<comment type="caution">
    <text evidence="12">The sequence shown here is derived from an EMBL/GenBank/DDBJ whole genome shotgun (WGS) entry which is preliminary data.</text>
</comment>
<evidence type="ECO:0000256" key="5">
    <source>
        <dbReference type="ARBA" id="ARBA00038347"/>
    </source>
</evidence>
<feature type="transmembrane region" description="Helical" evidence="10">
    <location>
        <begin position="406"/>
        <end position="425"/>
    </location>
</feature>
<dbReference type="CDD" id="cd17323">
    <property type="entry name" value="MFS_Tpo1_MDR_like"/>
    <property type="match status" value="1"/>
</dbReference>
<sequence length="618" mass="67699">MSPDSTSNNEKSGRYQDAGASAEDLPRTEPIRTGRSQWSARARNSTSRSRSRQNRSQAPVLERFASHIDDHGGYVHDHTAGHSDSDSDAEPEAAEAEETTPVDSHDSDDDKDKADEVPTTKEGIAEPEDIEAQAPPPLERTATSKSKSDPNLVTWNGPDDPENPKNWSTKRKWAATFVVSSFTFISPVASSMVAPALTTIATDFGITSVVESQLVLSVFILAYAVGPLFLGPLSELFGRRIVLQLANAFFFAFNLGCGFAQNKGQMIAFRFMSGLGGSAPLSIGGGVLGDCWLAHERGKAIAIYSLMPLIGPAVGPIAGGFITENTTWRWAFWSTSMACALIQAVGWFYLQETYPPEILRLKKVRLTKETGNKDLFTEFEHAERSFATHMRTALVRPFRMMATQPIIQVLALYIAYVYGLTYLVLSTFPSLWTSPEYYGESIGIGGLNYISLGLGYFLGTQISAPINDRIYRRLRTRNNGVGRSEFRIPLMVPGSIVMPIGLFWYGWTAQTHQHWILPNIGAVIYSAGAIMIFQCIQTYIVDAYTRYAASALAAAVVLRSLCGFGFPLFAPYMYAALGFGWGNSVLGFVALAIGVPAPFLLWRFGERLRAKSVYATGG</sequence>
<dbReference type="PANTHER" id="PTHR23502:SF60">
    <property type="entry name" value="MAJOR FACILITATOR SUPERFAMILY (MFS) PROFILE DOMAIN-CONTAINING PROTEIN-RELATED"/>
    <property type="match status" value="1"/>
</dbReference>
<reference evidence="12 13" key="1">
    <citation type="submission" date="2021-11" db="EMBL/GenBank/DDBJ databases">
        <title>Black yeast isolated from Biological Soil Crust.</title>
        <authorList>
            <person name="Kurbessoian T."/>
        </authorList>
    </citation>
    <scope>NUCLEOTIDE SEQUENCE [LARGE SCALE GENOMIC DNA]</scope>
    <source>
        <strain evidence="12 13">CCFEE 5522</strain>
    </source>
</reference>
<evidence type="ECO:0000313" key="13">
    <source>
        <dbReference type="Proteomes" id="UP001324427"/>
    </source>
</evidence>
<dbReference type="InterPro" id="IPR011701">
    <property type="entry name" value="MFS"/>
</dbReference>
<feature type="transmembrane region" description="Helical" evidence="10">
    <location>
        <begin position="214"/>
        <end position="234"/>
    </location>
</feature>
<feature type="transmembrane region" description="Helical" evidence="10">
    <location>
        <begin position="547"/>
        <end position="569"/>
    </location>
</feature>
<keyword evidence="4 10" id="KW-0472">Membrane</keyword>
<dbReference type="PROSITE" id="PS00216">
    <property type="entry name" value="SUGAR_TRANSPORT_1"/>
    <property type="match status" value="1"/>
</dbReference>
<organism evidence="12 13">
    <name type="scientific">Oleoguttula mirabilis</name>
    <dbReference type="NCBI Taxonomy" id="1507867"/>
    <lineage>
        <taxon>Eukaryota</taxon>
        <taxon>Fungi</taxon>
        <taxon>Dikarya</taxon>
        <taxon>Ascomycota</taxon>
        <taxon>Pezizomycotina</taxon>
        <taxon>Dothideomycetes</taxon>
        <taxon>Dothideomycetidae</taxon>
        <taxon>Mycosphaerellales</taxon>
        <taxon>Teratosphaeriaceae</taxon>
        <taxon>Oleoguttula</taxon>
    </lineage>
</organism>
<feature type="transmembrane region" description="Helical" evidence="10">
    <location>
        <begin position="488"/>
        <end position="507"/>
    </location>
</feature>
<dbReference type="Gene3D" id="1.20.1250.20">
    <property type="entry name" value="MFS general substrate transporter like domains"/>
    <property type="match status" value="1"/>
</dbReference>
<name>A0AAV9JXD8_9PEZI</name>
<feature type="transmembrane region" description="Helical" evidence="10">
    <location>
        <begin position="328"/>
        <end position="350"/>
    </location>
</feature>
<evidence type="ECO:0000256" key="3">
    <source>
        <dbReference type="ARBA" id="ARBA00022989"/>
    </source>
</evidence>
<feature type="transmembrane region" description="Helical" evidence="10">
    <location>
        <begin position="301"/>
        <end position="322"/>
    </location>
</feature>
<feature type="transmembrane region" description="Helical" evidence="10">
    <location>
        <begin position="173"/>
        <end position="194"/>
    </location>
</feature>
<evidence type="ECO:0000256" key="6">
    <source>
        <dbReference type="ARBA" id="ARBA00053977"/>
    </source>
</evidence>
<dbReference type="FunFam" id="1.20.1250.20:FF:000011">
    <property type="entry name" value="MFS multidrug transporter, putative"/>
    <property type="match status" value="1"/>
</dbReference>
<dbReference type="GO" id="GO:0016020">
    <property type="term" value="C:membrane"/>
    <property type="evidence" value="ECO:0007669"/>
    <property type="project" value="UniProtKB-SubCell"/>
</dbReference>
<proteinExistence type="inferred from homology"/>
<comment type="function">
    <text evidence="6">MFS transporter; part of the gene cluster that mediates the biosynthesis of cercosporin, a light-activated, non-host-selective toxin. The perylenequinone chromophore of cercosporin absorbs light energy to attain an electronically-activated triplet state and produces active oxygen species such as the hydroxyl radical, superoxide, hydrogen peroxide or singlet oxygen upon reaction with oxygen molecules. These reactive oxygen species cause damage to various cellular components including lipids, proteins and nucleic acids. Responsible for secretion and accumulation of cercosporin, but does not play any roles in self-protection against the toxicity of cercosporin.</text>
</comment>
<feature type="compositionally biased region" description="Polar residues" evidence="9">
    <location>
        <begin position="1"/>
        <end position="10"/>
    </location>
</feature>
<feature type="region of interest" description="Disordered" evidence="9">
    <location>
        <begin position="1"/>
        <end position="167"/>
    </location>
</feature>
<comment type="subcellular location">
    <subcellularLocation>
        <location evidence="1">Membrane</location>
        <topology evidence="1">Multi-pass membrane protein</topology>
    </subcellularLocation>
</comment>
<dbReference type="AlphaFoldDB" id="A0AAV9JXD8"/>
<feature type="transmembrane region" description="Helical" evidence="10">
    <location>
        <begin position="445"/>
        <end position="467"/>
    </location>
</feature>
<feature type="transmembrane region" description="Helical" evidence="10">
    <location>
        <begin position="581"/>
        <end position="602"/>
    </location>
</feature>
<dbReference type="PANTHER" id="PTHR23502">
    <property type="entry name" value="MAJOR FACILITATOR SUPERFAMILY"/>
    <property type="match status" value="1"/>
</dbReference>
<keyword evidence="2 10" id="KW-0812">Transmembrane</keyword>
<feature type="compositionally biased region" description="Basic and acidic residues" evidence="9">
    <location>
        <begin position="103"/>
        <end position="119"/>
    </location>
</feature>
<dbReference type="EMBL" id="JAVFHQ010000002">
    <property type="protein sequence ID" value="KAK4550254.1"/>
    <property type="molecule type" value="Genomic_DNA"/>
</dbReference>
<dbReference type="PROSITE" id="PS50850">
    <property type="entry name" value="MFS"/>
    <property type="match status" value="1"/>
</dbReference>
<dbReference type="InterPro" id="IPR036259">
    <property type="entry name" value="MFS_trans_sf"/>
</dbReference>
<evidence type="ECO:0000256" key="4">
    <source>
        <dbReference type="ARBA" id="ARBA00023136"/>
    </source>
</evidence>
<evidence type="ECO:0000256" key="8">
    <source>
        <dbReference type="ARBA" id="ARBA00077167"/>
    </source>
</evidence>
<protein>
    <recommendedName>
        <fullName evidence="7">Cercosporin MFS transporter CTB4</fullName>
    </recommendedName>
    <alternativeName>
        <fullName evidence="8">Cercosporin toxin biosynthesis cluster protein 4</fullName>
    </alternativeName>
</protein>
<feature type="transmembrane region" description="Helical" evidence="10">
    <location>
        <begin position="519"/>
        <end position="540"/>
    </location>
</feature>
<keyword evidence="3 10" id="KW-1133">Transmembrane helix</keyword>
<dbReference type="Pfam" id="PF07690">
    <property type="entry name" value="MFS_1"/>
    <property type="match status" value="1"/>
</dbReference>
<feature type="transmembrane region" description="Helical" evidence="10">
    <location>
        <begin position="241"/>
        <end position="261"/>
    </location>
</feature>
<dbReference type="InterPro" id="IPR020846">
    <property type="entry name" value="MFS_dom"/>
</dbReference>
<feature type="compositionally biased region" description="Acidic residues" evidence="9">
    <location>
        <begin position="86"/>
        <end position="100"/>
    </location>
</feature>
<dbReference type="Proteomes" id="UP001324427">
    <property type="component" value="Unassembled WGS sequence"/>
</dbReference>
<evidence type="ECO:0000256" key="2">
    <source>
        <dbReference type="ARBA" id="ARBA00022692"/>
    </source>
</evidence>
<evidence type="ECO:0000256" key="7">
    <source>
        <dbReference type="ARBA" id="ARBA00069139"/>
    </source>
</evidence>
<feature type="compositionally biased region" description="Polar residues" evidence="9">
    <location>
        <begin position="141"/>
        <end position="154"/>
    </location>
</feature>
<gene>
    <name evidence="12" type="ORF">LTR36_003221</name>
</gene>
<evidence type="ECO:0000256" key="1">
    <source>
        <dbReference type="ARBA" id="ARBA00004141"/>
    </source>
</evidence>
<dbReference type="SUPFAM" id="SSF103473">
    <property type="entry name" value="MFS general substrate transporter"/>
    <property type="match status" value="1"/>
</dbReference>
<dbReference type="InterPro" id="IPR005829">
    <property type="entry name" value="Sugar_transporter_CS"/>
</dbReference>
<evidence type="ECO:0000256" key="9">
    <source>
        <dbReference type="SAM" id="MobiDB-lite"/>
    </source>
</evidence>
<evidence type="ECO:0000259" key="11">
    <source>
        <dbReference type="PROSITE" id="PS50850"/>
    </source>
</evidence>
<dbReference type="GO" id="GO:0042908">
    <property type="term" value="P:xenobiotic transport"/>
    <property type="evidence" value="ECO:0007669"/>
    <property type="project" value="UniProtKB-ARBA"/>
</dbReference>
<feature type="domain" description="Major facilitator superfamily (MFS) profile" evidence="11">
    <location>
        <begin position="175"/>
        <end position="609"/>
    </location>
</feature>
<dbReference type="GO" id="GO:0022857">
    <property type="term" value="F:transmembrane transporter activity"/>
    <property type="evidence" value="ECO:0007669"/>
    <property type="project" value="InterPro"/>
</dbReference>
<evidence type="ECO:0000313" key="12">
    <source>
        <dbReference type="EMBL" id="KAK4550254.1"/>
    </source>
</evidence>
<feature type="compositionally biased region" description="Basic and acidic residues" evidence="9">
    <location>
        <begin position="64"/>
        <end position="85"/>
    </location>
</feature>
<comment type="similarity">
    <text evidence="5">Belongs to the major facilitator superfamily. CAR1 family.</text>
</comment>
<feature type="transmembrane region" description="Helical" evidence="10">
    <location>
        <begin position="267"/>
        <end position="289"/>
    </location>
</feature>
<feature type="compositionally biased region" description="Low complexity" evidence="9">
    <location>
        <begin position="39"/>
        <end position="58"/>
    </location>
</feature>